<evidence type="ECO:0000313" key="3">
    <source>
        <dbReference type="Proteomes" id="UP001585018"/>
    </source>
</evidence>
<accession>A0ABV5D7L6</accession>
<dbReference type="Proteomes" id="UP001585018">
    <property type="component" value="Unassembled WGS sequence"/>
</dbReference>
<dbReference type="EMBL" id="JAYMRR010000001">
    <property type="protein sequence ID" value="MFB8747727.1"/>
    <property type="molecule type" value="Genomic_DNA"/>
</dbReference>
<organism evidence="2 3">
    <name type="scientific">Streptomyces parvulus</name>
    <dbReference type="NCBI Taxonomy" id="146923"/>
    <lineage>
        <taxon>Bacteria</taxon>
        <taxon>Bacillati</taxon>
        <taxon>Actinomycetota</taxon>
        <taxon>Actinomycetes</taxon>
        <taxon>Kitasatosporales</taxon>
        <taxon>Streptomycetaceae</taxon>
        <taxon>Streptomyces</taxon>
    </lineage>
</organism>
<protein>
    <submittedName>
        <fullName evidence="2">Uncharacterized protein</fullName>
    </submittedName>
</protein>
<name>A0ABV5D7L6_9ACTN</name>
<gene>
    <name evidence="2" type="ORF">VSS30_02815</name>
</gene>
<evidence type="ECO:0000256" key="1">
    <source>
        <dbReference type="SAM" id="MobiDB-lite"/>
    </source>
</evidence>
<reference evidence="2 3" key="1">
    <citation type="submission" date="2024-01" db="EMBL/GenBank/DDBJ databases">
        <title>Genome mining of biosynthetic gene clusters to explore secondary metabolites of Streptomyces sp.</title>
        <authorList>
            <person name="Baig A."/>
            <person name="Ajitkumar Shintre N."/>
            <person name="Kumar H."/>
            <person name="Anbarasu A."/>
            <person name="Ramaiah S."/>
        </authorList>
    </citation>
    <scope>NUCLEOTIDE SEQUENCE [LARGE SCALE GENOMIC DNA]</scope>
    <source>
        <strain evidence="2 3">A03</strain>
    </source>
</reference>
<comment type="caution">
    <text evidence="2">The sequence shown here is derived from an EMBL/GenBank/DDBJ whole genome shotgun (WGS) entry which is preliminary data.</text>
</comment>
<evidence type="ECO:0000313" key="2">
    <source>
        <dbReference type="EMBL" id="MFB8747727.1"/>
    </source>
</evidence>
<feature type="region of interest" description="Disordered" evidence="1">
    <location>
        <begin position="166"/>
        <end position="197"/>
    </location>
</feature>
<keyword evidence="3" id="KW-1185">Reference proteome</keyword>
<sequence>MAMNLLGLAGWLGGWVALLGVSVYSADWVAWVFLPFFVYAPYRALVQCRYFPAALRMLRIMRVYPWQVLHGAPHGLSDRPEVTSRHYGWFELPNPGRPEQCLPVVFTRHLRLEWWSRRMAPRAKPHLKSEIKEIWFAGDVRFVGVIAAPTPRGTAPRRLQIIEQRMESPDGQHLNEWGAGPHDLERGRRAGGQPAQF</sequence>
<dbReference type="RefSeq" id="WP_376718167.1">
    <property type="nucleotide sequence ID" value="NZ_JAYMRR010000001.1"/>
</dbReference>
<proteinExistence type="predicted"/>